<dbReference type="Proteomes" id="UP000244905">
    <property type="component" value="Unassembled WGS sequence"/>
</dbReference>
<evidence type="ECO:0000313" key="3">
    <source>
        <dbReference type="Proteomes" id="UP000244905"/>
    </source>
</evidence>
<organism evidence="2 3">
    <name type="scientific">Duncaniella muris</name>
    <dbReference type="NCBI Taxonomy" id="2094150"/>
    <lineage>
        <taxon>Bacteria</taxon>
        <taxon>Pseudomonadati</taxon>
        <taxon>Bacteroidota</taxon>
        <taxon>Bacteroidia</taxon>
        <taxon>Bacteroidales</taxon>
        <taxon>Muribaculaceae</taxon>
        <taxon>Duncaniella</taxon>
    </lineage>
</organism>
<dbReference type="RefSeq" id="WP_107032694.1">
    <property type="nucleotide sequence ID" value="NZ_PUEC01000020.1"/>
</dbReference>
<protein>
    <submittedName>
        <fullName evidence="2">Uncharacterized protein</fullName>
    </submittedName>
</protein>
<sequence>MKRLLLLLFLILGYVGYANAAEPATIVAPATNAVNNYLLYPTTNIYTFLKLDTRNGKIWQVQYSMDDNEFELVLNSRELVTAGKPGQFALYPTTNNWTFLLLDTINGDVWHVQWSQEAENRGIIPIRSIF</sequence>
<evidence type="ECO:0000313" key="2">
    <source>
        <dbReference type="EMBL" id="PWB01574.1"/>
    </source>
</evidence>
<dbReference type="EMBL" id="PUEC01000020">
    <property type="protein sequence ID" value="PWB01574.1"/>
    <property type="molecule type" value="Genomic_DNA"/>
</dbReference>
<comment type="caution">
    <text evidence="2">The sequence shown here is derived from an EMBL/GenBank/DDBJ whole genome shotgun (WGS) entry which is preliminary data.</text>
</comment>
<reference evidence="3" key="1">
    <citation type="submission" date="2018-02" db="EMBL/GenBank/DDBJ databases">
        <authorList>
            <person name="Clavel T."/>
            <person name="Strowig T."/>
        </authorList>
    </citation>
    <scope>NUCLEOTIDE SEQUENCE [LARGE SCALE GENOMIC DNA]</scope>
    <source>
        <strain evidence="3">DSM 103720</strain>
    </source>
</reference>
<gene>
    <name evidence="2" type="ORF">C5O23_09415</name>
</gene>
<feature type="chain" id="PRO_5015890244" evidence="1">
    <location>
        <begin position="21"/>
        <end position="130"/>
    </location>
</feature>
<proteinExistence type="predicted"/>
<keyword evidence="1" id="KW-0732">Signal</keyword>
<dbReference type="AlphaFoldDB" id="A0A2V1IPI0"/>
<accession>A0A2V1IPI0</accession>
<keyword evidence="3" id="KW-1185">Reference proteome</keyword>
<evidence type="ECO:0000256" key="1">
    <source>
        <dbReference type="SAM" id="SignalP"/>
    </source>
</evidence>
<name>A0A2V1IPI0_9BACT</name>
<feature type="signal peptide" evidence="1">
    <location>
        <begin position="1"/>
        <end position="20"/>
    </location>
</feature>
<dbReference type="GeneID" id="82526556"/>